<dbReference type="GO" id="GO:0005664">
    <property type="term" value="C:nuclear origin of replication recognition complex"/>
    <property type="evidence" value="ECO:0007669"/>
    <property type="project" value="TreeGrafter"/>
</dbReference>
<name>I7JDF0_BABMR</name>
<dbReference type="Proteomes" id="UP000002899">
    <property type="component" value="Chromosome IV"/>
</dbReference>
<reference evidence="1 2" key="1">
    <citation type="journal article" date="2012" name="Nucleic Acids Res.">
        <title>Sequencing of the smallest Apicomplexan genome from the human pathogen Babesia microti.</title>
        <authorList>
            <person name="Cornillot E."/>
            <person name="Hadj-Kaddour K."/>
            <person name="Dassouli A."/>
            <person name="Noel B."/>
            <person name="Ranwez V."/>
            <person name="Vacherie B."/>
            <person name="Augagneur Y."/>
            <person name="Bres V."/>
            <person name="Duclos A."/>
            <person name="Randazzo S."/>
            <person name="Carcy B."/>
            <person name="Debierre-Grockiego F."/>
            <person name="Delbecq S."/>
            <person name="Moubri-Menage K."/>
            <person name="Shams-Eldin H."/>
            <person name="Usmani-Brown S."/>
            <person name="Bringaud F."/>
            <person name="Wincker P."/>
            <person name="Vivares C.P."/>
            <person name="Schwarz R.T."/>
            <person name="Schetters T.P."/>
            <person name="Krause P.J."/>
            <person name="Gorenflot A."/>
            <person name="Berry V."/>
            <person name="Barbe V."/>
            <person name="Ben Mamoun C."/>
        </authorList>
    </citation>
    <scope>NUCLEOTIDE SEQUENCE [LARGE SCALE GENOMIC DNA]</scope>
    <source>
        <strain evidence="1 2">RI</strain>
    </source>
</reference>
<dbReference type="PANTHER" id="PTHR12087:SF0">
    <property type="entry name" value="ORIGIN RECOGNITION COMPLEX SUBUNIT 4"/>
    <property type="match status" value="1"/>
</dbReference>
<keyword evidence="2" id="KW-1185">Reference proteome</keyword>
<reference evidence="1 2" key="2">
    <citation type="journal article" date="2013" name="PLoS ONE">
        <title>Whole genome mapping and re-organization of the nuclear and mitochondrial genomes of Babesia microti isolates.</title>
        <authorList>
            <person name="Cornillot E."/>
            <person name="Dassouli A."/>
            <person name="Garg A."/>
            <person name="Pachikara N."/>
            <person name="Randazzo S."/>
            <person name="Depoix D."/>
            <person name="Carcy B."/>
            <person name="Delbecq S."/>
            <person name="Frutos R."/>
            <person name="Silva J.C."/>
            <person name="Sutton R."/>
            <person name="Krause P.J."/>
            <person name="Mamoun C.B."/>
        </authorList>
    </citation>
    <scope>NUCLEOTIDE SEQUENCE [LARGE SCALE GENOMIC DNA]</scope>
    <source>
        <strain evidence="1 2">RI</strain>
    </source>
</reference>
<dbReference type="GO" id="GO:0006270">
    <property type="term" value="P:DNA replication initiation"/>
    <property type="evidence" value="ECO:0007669"/>
    <property type="project" value="TreeGrafter"/>
</dbReference>
<gene>
    <name evidence="1" type="ORF">BmR1_04g07865</name>
</gene>
<dbReference type="KEGG" id="bmic:BmR1_04g07865"/>
<dbReference type="OrthoDB" id="343623at2759"/>
<organism evidence="1 2">
    <name type="scientific">Babesia microti (strain RI)</name>
    <dbReference type="NCBI Taxonomy" id="1133968"/>
    <lineage>
        <taxon>Eukaryota</taxon>
        <taxon>Sar</taxon>
        <taxon>Alveolata</taxon>
        <taxon>Apicomplexa</taxon>
        <taxon>Aconoidasida</taxon>
        <taxon>Piroplasmida</taxon>
        <taxon>Babesiidae</taxon>
        <taxon>Babesia</taxon>
    </lineage>
</organism>
<evidence type="ECO:0000313" key="2">
    <source>
        <dbReference type="Proteomes" id="UP000002899"/>
    </source>
</evidence>
<dbReference type="PANTHER" id="PTHR12087">
    <property type="entry name" value="ORIGIN RECOGNITION COMPLEX SUBUNIT 4"/>
    <property type="match status" value="1"/>
</dbReference>
<dbReference type="GO" id="GO:0003688">
    <property type="term" value="F:DNA replication origin binding"/>
    <property type="evidence" value="ECO:0007669"/>
    <property type="project" value="TreeGrafter"/>
</dbReference>
<sequence length="372" mass="42564">MDNDTINFDNESIAKHLYEISSGVSNISPTIDLKISTNKSFVISILGVSNPTKWLAIRKSLQKSGLKYELIELNAVYFNDDVKLLKQFLSDIEKICGCIPTTNLNLLSYKQRLTACLDILQKVDKFVVLVLLNADKCVKAHKRGKVSKQVFLYTLVDSIVVNSPIGIIFDNSDLLFTDKLEKRVKSRFISNCEFATPITKDRISKLAMSAKLDSGELNKYYDLMTLHGYDGITVMKQIFYSKLSDTALSMPFSQKDYILKILQTLGIYEHLVLICLVSFHLEMKSPKTLFMIYDEVKRLYRLDNEQLPPFQTITRAFIGLIQQTVLEWSLAESKTFVSISNTPCRFPMHRIYKSMVLNGDLKVQTKMIKWIS</sequence>
<proteinExistence type="predicted"/>
<dbReference type="Gene3D" id="3.40.50.300">
    <property type="entry name" value="P-loop containing nucleotide triphosphate hydrolases"/>
    <property type="match status" value="1"/>
</dbReference>
<evidence type="ECO:0008006" key="3">
    <source>
        <dbReference type="Google" id="ProtNLM"/>
    </source>
</evidence>
<protein>
    <recommendedName>
        <fullName evidence="3">Origin recognition complex subunit 2</fullName>
    </recommendedName>
</protein>
<reference evidence="1 2" key="3">
    <citation type="journal article" date="2016" name="Sci. Rep.">
        <title>Genome-wide diversity and gene expression profiling of Babesia microti isolates identify polymorphic genes that mediate host-pathogen interactions.</title>
        <authorList>
            <person name="Silva J.C."/>
            <person name="Cornillot E."/>
            <person name="McCracken C."/>
            <person name="Usmani-Brown S."/>
            <person name="Dwivedi A."/>
            <person name="Ifeonu O.O."/>
            <person name="Crabtree J."/>
            <person name="Gotia H.T."/>
            <person name="Virji A.Z."/>
            <person name="Reynes C."/>
            <person name="Colinge J."/>
            <person name="Kumar V."/>
            <person name="Lawres L."/>
            <person name="Pazzi J.E."/>
            <person name="Pablo J.V."/>
            <person name="Hung C."/>
            <person name="Brancato J."/>
            <person name="Kumari P."/>
            <person name="Orvis J."/>
            <person name="Tretina K."/>
            <person name="Chibucos M."/>
            <person name="Ott S."/>
            <person name="Sadzewicz L."/>
            <person name="Sengamalay N."/>
            <person name="Shetty A.C."/>
            <person name="Su Q."/>
            <person name="Tallon L."/>
            <person name="Fraser C.M."/>
            <person name="Frutos R."/>
            <person name="Molina D.M."/>
            <person name="Krause P.J."/>
            <person name="Ben Mamoun C."/>
        </authorList>
    </citation>
    <scope>NUCLEOTIDE SEQUENCE [LARGE SCALE GENOMIC DNA]</scope>
    <source>
        <strain evidence="1 2">RI</strain>
    </source>
</reference>
<dbReference type="EMBL" id="LN871599">
    <property type="protein sequence ID" value="CCF75760.1"/>
    <property type="molecule type" value="Genomic_DNA"/>
</dbReference>
<dbReference type="VEuPathDB" id="PiroplasmaDB:BmR1_04g07865"/>
<dbReference type="RefSeq" id="XP_012650168.1">
    <property type="nucleotide sequence ID" value="XM_012794714.1"/>
</dbReference>
<dbReference type="InterPro" id="IPR016527">
    <property type="entry name" value="ORC4"/>
</dbReference>
<dbReference type="InterPro" id="IPR027417">
    <property type="entry name" value="P-loop_NTPase"/>
</dbReference>
<accession>I7JDF0</accession>
<dbReference type="AlphaFoldDB" id="I7JDF0"/>
<dbReference type="GeneID" id="24426213"/>
<evidence type="ECO:0000313" key="1">
    <source>
        <dbReference type="EMBL" id="CCF75760.1"/>
    </source>
</evidence>